<dbReference type="InterPro" id="IPR043128">
    <property type="entry name" value="Rev_trsase/Diguanyl_cyclase"/>
</dbReference>
<dbReference type="AlphaFoldDB" id="D5ELD3"/>
<dbReference type="HOGENOM" id="CLU_012348_1_1_0"/>
<dbReference type="Gene3D" id="3.30.70.270">
    <property type="match status" value="1"/>
</dbReference>
<accession>D5ELD3</accession>
<keyword evidence="3" id="KW-0808">Transferase</keyword>
<dbReference type="Gene3D" id="1.10.150.20">
    <property type="entry name" value="5' to 3' exonuclease, C-terminal subdomain"/>
    <property type="match status" value="1"/>
</dbReference>
<evidence type="ECO:0000259" key="2">
    <source>
        <dbReference type="PROSITE" id="PS50173"/>
    </source>
</evidence>
<dbReference type="Proteomes" id="UP000000925">
    <property type="component" value="Chromosome"/>
</dbReference>
<dbReference type="InterPro" id="IPR043502">
    <property type="entry name" value="DNA/RNA_pol_sf"/>
</dbReference>
<evidence type="ECO:0000256" key="1">
    <source>
        <dbReference type="ARBA" id="ARBA00010945"/>
    </source>
</evidence>
<dbReference type="PANTHER" id="PTHR11076">
    <property type="entry name" value="DNA REPAIR POLYMERASE UMUC / TRANSFERASE FAMILY MEMBER"/>
    <property type="match status" value="1"/>
</dbReference>
<dbReference type="SUPFAM" id="SSF56672">
    <property type="entry name" value="DNA/RNA polymerases"/>
    <property type="match status" value="1"/>
</dbReference>
<dbReference type="OrthoDB" id="9808813at2"/>
<organism evidence="3 4">
    <name type="scientific">Coraliomargarita akajimensis (strain DSM 45221 / IAM 15411 / JCM 23193 / KCTC 12865 / 04OKA010-24)</name>
    <dbReference type="NCBI Taxonomy" id="583355"/>
    <lineage>
        <taxon>Bacteria</taxon>
        <taxon>Pseudomonadati</taxon>
        <taxon>Verrucomicrobiota</taxon>
        <taxon>Opitutia</taxon>
        <taxon>Puniceicoccales</taxon>
        <taxon>Coraliomargaritaceae</taxon>
        <taxon>Coraliomargarita</taxon>
    </lineage>
</organism>
<name>D5ELD3_CORAD</name>
<dbReference type="GO" id="GO:0005829">
    <property type="term" value="C:cytosol"/>
    <property type="evidence" value="ECO:0007669"/>
    <property type="project" value="TreeGrafter"/>
</dbReference>
<keyword evidence="3" id="KW-0548">Nucleotidyltransferase</keyword>
<dbReference type="PANTHER" id="PTHR11076:SF33">
    <property type="entry name" value="DNA POLYMERASE KAPPA"/>
    <property type="match status" value="1"/>
</dbReference>
<dbReference type="STRING" id="583355.Caka_2051"/>
<dbReference type="Pfam" id="PF11799">
    <property type="entry name" value="IMS_C"/>
    <property type="match status" value="1"/>
</dbReference>
<dbReference type="KEGG" id="caa:Caka_2051"/>
<dbReference type="Gene3D" id="3.40.1170.60">
    <property type="match status" value="1"/>
</dbReference>
<dbReference type="GO" id="GO:0003684">
    <property type="term" value="F:damaged DNA binding"/>
    <property type="evidence" value="ECO:0007669"/>
    <property type="project" value="InterPro"/>
</dbReference>
<dbReference type="GO" id="GO:0042276">
    <property type="term" value="P:error-prone translesion synthesis"/>
    <property type="evidence" value="ECO:0007669"/>
    <property type="project" value="TreeGrafter"/>
</dbReference>
<dbReference type="eggNOG" id="COG0389">
    <property type="taxonomic scope" value="Bacteria"/>
</dbReference>
<dbReference type="GO" id="GO:0003887">
    <property type="term" value="F:DNA-directed DNA polymerase activity"/>
    <property type="evidence" value="ECO:0007669"/>
    <property type="project" value="UniProtKB-KW"/>
</dbReference>
<dbReference type="InterPro" id="IPR017961">
    <property type="entry name" value="DNA_pol_Y-fam_little_finger"/>
</dbReference>
<keyword evidence="3" id="KW-0239">DNA-directed DNA polymerase</keyword>
<protein>
    <submittedName>
        <fullName evidence="3">DNA-directed DNA polymerase</fullName>
        <ecNumber evidence="3">2.7.7.7</ecNumber>
    </submittedName>
</protein>
<dbReference type="EMBL" id="CP001998">
    <property type="protein sequence ID" value="ADE55069.1"/>
    <property type="molecule type" value="Genomic_DNA"/>
</dbReference>
<keyword evidence="4" id="KW-1185">Reference proteome</keyword>
<dbReference type="CDD" id="cd00424">
    <property type="entry name" value="PolY"/>
    <property type="match status" value="1"/>
</dbReference>
<sequence>MALRYLFIDFDSFFASVEQQFNSDLRNKPIGIVPKLGVETTCCIAASYEAKRFGVKTGTGVREARYLCPEIHFVEGNHRRYVETHKRIHETIHQIIYIDEVLSIDEMYGRLPPRWQAREYARNKALEIKTTLRKTIGENIGASIGIAPNRFIAKLASKLEKPDGLVILDFADLPQGLYGMPLAEVTGVGRNMLRRLHRARIMDMEALCAASRRQLHKIWGSIEGDRMWYALKGIQVPTKATIRQTISHSHVLPHKLRSHTAAHSVVHRMLQKACRRLRAMDYFAGHLHVQVKFGFDHRWSEEHSVFPTQDSVTLARRLNALWELRPQEAPAPTKVSVVLSNLIHADAHTPSLFPQENQTRRVQLQQAMDQINKDYGNRSVYYADAIEAQRSQEAAPMRISFTHIPDLELEDDGF</sequence>
<evidence type="ECO:0000313" key="4">
    <source>
        <dbReference type="Proteomes" id="UP000000925"/>
    </source>
</evidence>
<dbReference type="Pfam" id="PF00817">
    <property type="entry name" value="IMS"/>
    <property type="match status" value="1"/>
</dbReference>
<comment type="similarity">
    <text evidence="1">Belongs to the DNA polymerase type-Y family.</text>
</comment>
<dbReference type="PROSITE" id="PS50173">
    <property type="entry name" value="UMUC"/>
    <property type="match status" value="1"/>
</dbReference>
<dbReference type="RefSeq" id="WP_013043791.1">
    <property type="nucleotide sequence ID" value="NC_014008.1"/>
</dbReference>
<dbReference type="InterPro" id="IPR050116">
    <property type="entry name" value="DNA_polymerase-Y"/>
</dbReference>
<dbReference type="GO" id="GO:0009432">
    <property type="term" value="P:SOS response"/>
    <property type="evidence" value="ECO:0007669"/>
    <property type="project" value="TreeGrafter"/>
</dbReference>
<evidence type="ECO:0000313" key="3">
    <source>
        <dbReference type="EMBL" id="ADE55069.1"/>
    </source>
</evidence>
<feature type="domain" description="UmuC" evidence="2">
    <location>
        <begin position="5"/>
        <end position="189"/>
    </location>
</feature>
<dbReference type="InterPro" id="IPR001126">
    <property type="entry name" value="UmuC"/>
</dbReference>
<dbReference type="EC" id="2.7.7.7" evidence="3"/>
<gene>
    <name evidence="3" type="ordered locus">Caka_2051</name>
</gene>
<proteinExistence type="inferred from homology"/>
<reference evidence="3 4" key="1">
    <citation type="journal article" date="2010" name="Stand. Genomic Sci.">
        <title>Complete genome sequence of Coraliomargarita akajimensis type strain (04OKA010-24).</title>
        <authorList>
            <person name="Mavromatis K."/>
            <person name="Abt B."/>
            <person name="Brambilla E."/>
            <person name="Lapidus A."/>
            <person name="Copeland A."/>
            <person name="Deshpande S."/>
            <person name="Nolan M."/>
            <person name="Lucas S."/>
            <person name="Tice H."/>
            <person name="Cheng J.F."/>
            <person name="Han C."/>
            <person name="Detter J.C."/>
            <person name="Woyke T."/>
            <person name="Goodwin L."/>
            <person name="Pitluck S."/>
            <person name="Held B."/>
            <person name="Brettin T."/>
            <person name="Tapia R."/>
            <person name="Ivanova N."/>
            <person name="Mikhailova N."/>
            <person name="Pati A."/>
            <person name="Liolios K."/>
            <person name="Chen A."/>
            <person name="Palaniappan K."/>
            <person name="Land M."/>
            <person name="Hauser L."/>
            <person name="Chang Y.J."/>
            <person name="Jeffries C.D."/>
            <person name="Rohde M."/>
            <person name="Goker M."/>
            <person name="Bristow J."/>
            <person name="Eisen J.A."/>
            <person name="Markowitz V."/>
            <person name="Hugenholtz P."/>
            <person name="Klenk H.P."/>
            <person name="Kyrpides N.C."/>
        </authorList>
    </citation>
    <scope>NUCLEOTIDE SEQUENCE [LARGE SCALE GENOMIC DNA]</scope>
    <source>
        <strain evidence="4">DSM 45221 / IAM 15411 / JCM 23193 / KCTC 12865</strain>
    </source>
</reference>
<dbReference type="GO" id="GO:0006281">
    <property type="term" value="P:DNA repair"/>
    <property type="evidence" value="ECO:0007669"/>
    <property type="project" value="InterPro"/>
</dbReference>